<accession>A0AAD9Y8D1</accession>
<dbReference type="EMBL" id="VYYT01000310">
    <property type="protein sequence ID" value="KAK2744722.1"/>
    <property type="molecule type" value="Genomic_DNA"/>
</dbReference>
<evidence type="ECO:0000313" key="3">
    <source>
        <dbReference type="Proteomes" id="UP001281614"/>
    </source>
</evidence>
<evidence type="ECO:0000256" key="1">
    <source>
        <dbReference type="SAM" id="MobiDB-lite"/>
    </source>
</evidence>
<keyword evidence="3" id="KW-1185">Reference proteome</keyword>
<comment type="caution">
    <text evidence="2">The sequence shown here is derived from an EMBL/GenBank/DDBJ whole genome shotgun (WGS) entry which is preliminary data.</text>
</comment>
<organism evidence="2 3">
    <name type="scientific">Colletotrichum kahawae</name>
    <name type="common">Coffee berry disease fungus</name>
    <dbReference type="NCBI Taxonomy" id="34407"/>
    <lineage>
        <taxon>Eukaryota</taxon>
        <taxon>Fungi</taxon>
        <taxon>Dikarya</taxon>
        <taxon>Ascomycota</taxon>
        <taxon>Pezizomycotina</taxon>
        <taxon>Sordariomycetes</taxon>
        <taxon>Hypocreomycetidae</taxon>
        <taxon>Glomerellales</taxon>
        <taxon>Glomerellaceae</taxon>
        <taxon>Colletotrichum</taxon>
        <taxon>Colletotrichum gloeosporioides species complex</taxon>
    </lineage>
</organism>
<dbReference type="AlphaFoldDB" id="A0AAD9Y8D1"/>
<sequence length="268" mass="30699">MGDTNHVKPVEALVLPSPSSDQRLSGPANKAVVDAEPFTYDDAVALHCQIEVFQRSYQKEGYKVSDNASSKEIELAMIRGTLNLRIHEIRLALFHNFVAYPIPTASFPASHPTAILFRDYQNTLTSVTKAWANFLEEKRYHRDEQSQRRQEWWIAARREQEDANYEADTDDGGSSGVSKTLRRKKEERKERAGLYRAVKEEMRRRGDLLTKNEASVDAVPHSRSSFNLPEHVKTKNDLLVYLNQLGLRYTPRTATQRRRSGLRMLVAP</sequence>
<name>A0AAD9Y8D1_COLKA</name>
<evidence type="ECO:0000313" key="2">
    <source>
        <dbReference type="EMBL" id="KAK2744722.1"/>
    </source>
</evidence>
<reference evidence="2" key="1">
    <citation type="submission" date="2023-02" db="EMBL/GenBank/DDBJ databases">
        <title>Colletotrichum kahawae CIFC_Que2 genome sequencing and assembly.</title>
        <authorList>
            <person name="Baroncelli R."/>
        </authorList>
    </citation>
    <scope>NUCLEOTIDE SEQUENCE</scope>
    <source>
        <strain evidence="2">CIFC_Que2</strain>
    </source>
</reference>
<dbReference type="Proteomes" id="UP001281614">
    <property type="component" value="Unassembled WGS sequence"/>
</dbReference>
<protein>
    <submittedName>
        <fullName evidence="2">Uncharacterized protein</fullName>
    </submittedName>
</protein>
<proteinExistence type="predicted"/>
<feature type="region of interest" description="Disordered" evidence="1">
    <location>
        <begin position="163"/>
        <end position="190"/>
    </location>
</feature>
<gene>
    <name evidence="2" type="ORF">CKAH01_18332</name>
</gene>